<keyword evidence="1" id="KW-0472">Membrane</keyword>
<protein>
    <submittedName>
        <fullName evidence="2">Uncharacterized protein</fullName>
    </submittedName>
</protein>
<proteinExistence type="predicted"/>
<dbReference type="AlphaFoldDB" id="A0AAD5N485"/>
<reference evidence="2" key="1">
    <citation type="submission" date="2021-06" db="EMBL/GenBank/DDBJ databases">
        <title>Parelaphostrongylus tenuis whole genome reference sequence.</title>
        <authorList>
            <person name="Garwood T.J."/>
            <person name="Larsen P.A."/>
            <person name="Fountain-Jones N.M."/>
            <person name="Garbe J.R."/>
            <person name="Macchietto M.G."/>
            <person name="Kania S.A."/>
            <person name="Gerhold R.W."/>
            <person name="Richards J.E."/>
            <person name="Wolf T.M."/>
        </authorList>
    </citation>
    <scope>NUCLEOTIDE SEQUENCE</scope>
    <source>
        <strain evidence="2">MNPRO001-30</strain>
        <tissue evidence="2">Meninges</tissue>
    </source>
</reference>
<comment type="caution">
    <text evidence="2">The sequence shown here is derived from an EMBL/GenBank/DDBJ whole genome shotgun (WGS) entry which is preliminary data.</text>
</comment>
<feature type="non-terminal residue" evidence="2">
    <location>
        <position position="90"/>
    </location>
</feature>
<dbReference type="Proteomes" id="UP001196413">
    <property type="component" value="Unassembled WGS sequence"/>
</dbReference>
<gene>
    <name evidence="2" type="ORF">KIN20_018443</name>
</gene>
<evidence type="ECO:0000313" key="2">
    <source>
        <dbReference type="EMBL" id="KAJ1359659.1"/>
    </source>
</evidence>
<keyword evidence="3" id="KW-1185">Reference proteome</keyword>
<feature type="transmembrane region" description="Helical" evidence="1">
    <location>
        <begin position="65"/>
        <end position="82"/>
    </location>
</feature>
<sequence>GGRRKTMELKKASKKAGMKKNSKATLATQWKRTMSMIFLYGYQALDNSPTTRSNAYKSLRRSGKAHQAFLFIFAIIIFGMKSNETIADRG</sequence>
<accession>A0AAD5N485</accession>
<evidence type="ECO:0000256" key="1">
    <source>
        <dbReference type="SAM" id="Phobius"/>
    </source>
</evidence>
<feature type="non-terminal residue" evidence="2">
    <location>
        <position position="1"/>
    </location>
</feature>
<dbReference type="EMBL" id="JAHQIW010003666">
    <property type="protein sequence ID" value="KAJ1359659.1"/>
    <property type="molecule type" value="Genomic_DNA"/>
</dbReference>
<keyword evidence="1" id="KW-0812">Transmembrane</keyword>
<keyword evidence="1" id="KW-1133">Transmembrane helix</keyword>
<organism evidence="2 3">
    <name type="scientific">Parelaphostrongylus tenuis</name>
    <name type="common">Meningeal worm</name>
    <dbReference type="NCBI Taxonomy" id="148309"/>
    <lineage>
        <taxon>Eukaryota</taxon>
        <taxon>Metazoa</taxon>
        <taxon>Ecdysozoa</taxon>
        <taxon>Nematoda</taxon>
        <taxon>Chromadorea</taxon>
        <taxon>Rhabditida</taxon>
        <taxon>Rhabditina</taxon>
        <taxon>Rhabditomorpha</taxon>
        <taxon>Strongyloidea</taxon>
        <taxon>Metastrongylidae</taxon>
        <taxon>Parelaphostrongylus</taxon>
    </lineage>
</organism>
<evidence type="ECO:0000313" key="3">
    <source>
        <dbReference type="Proteomes" id="UP001196413"/>
    </source>
</evidence>
<name>A0AAD5N485_PARTN</name>